<reference evidence="1" key="1">
    <citation type="submission" date="2022-08" db="EMBL/GenBank/DDBJ databases">
        <title>Complete Genome Sequences of 2 Bosea sp. soil isolates.</title>
        <authorList>
            <person name="Alvarez Arevalo M."/>
            <person name="Sterndorff E.B."/>
            <person name="Faurdal D."/>
            <person name="Joergensen T.S."/>
            <person name="Weber T."/>
        </authorList>
    </citation>
    <scope>NUCLEOTIDE SEQUENCE</scope>
    <source>
        <strain evidence="1">NBC_00436</strain>
    </source>
</reference>
<sequence length="69" mass="7477">MIKPLGGCLHTDATKSAKFAIDKAESSFIAIGIDDDTKCFFTAHAKAKKLTAEIAINKRAEPNDTPRLE</sequence>
<gene>
    <name evidence="1" type="ORF">NWE54_14955</name>
</gene>
<dbReference type="AlphaFoldDB" id="A0A9E7ZJT2"/>
<name>A0A9E7ZJT2_9HYPH</name>
<protein>
    <submittedName>
        <fullName evidence="1">Uncharacterized protein</fullName>
    </submittedName>
</protein>
<accession>A0A9E7ZJT2</accession>
<dbReference type="EMBL" id="CP102774">
    <property type="protein sequence ID" value="UZF85129.1"/>
    <property type="molecule type" value="Genomic_DNA"/>
</dbReference>
<evidence type="ECO:0000313" key="1">
    <source>
        <dbReference type="EMBL" id="UZF85129.1"/>
    </source>
</evidence>
<proteinExistence type="predicted"/>
<organism evidence="1">
    <name type="scientific">Bosea sp. NBC_00436</name>
    <dbReference type="NCBI Taxonomy" id="2969620"/>
    <lineage>
        <taxon>Bacteria</taxon>
        <taxon>Pseudomonadati</taxon>
        <taxon>Pseudomonadota</taxon>
        <taxon>Alphaproteobacteria</taxon>
        <taxon>Hyphomicrobiales</taxon>
        <taxon>Boseaceae</taxon>
        <taxon>Bosea</taxon>
    </lineage>
</organism>